<protein>
    <submittedName>
        <fullName evidence="1">Uncharacterized protein</fullName>
    </submittedName>
</protein>
<dbReference type="EMBL" id="CM004396">
    <property type="protein sequence ID" value="OAY38725.1"/>
    <property type="molecule type" value="Genomic_DNA"/>
</dbReference>
<name>A0A2C9V326_MANES</name>
<organism evidence="1">
    <name type="scientific">Manihot esculenta</name>
    <name type="common">Cassava</name>
    <name type="synonym">Jatropha manihot</name>
    <dbReference type="NCBI Taxonomy" id="3983"/>
    <lineage>
        <taxon>Eukaryota</taxon>
        <taxon>Viridiplantae</taxon>
        <taxon>Streptophyta</taxon>
        <taxon>Embryophyta</taxon>
        <taxon>Tracheophyta</taxon>
        <taxon>Spermatophyta</taxon>
        <taxon>Magnoliopsida</taxon>
        <taxon>eudicotyledons</taxon>
        <taxon>Gunneridae</taxon>
        <taxon>Pentapetalae</taxon>
        <taxon>rosids</taxon>
        <taxon>fabids</taxon>
        <taxon>Malpighiales</taxon>
        <taxon>Euphorbiaceae</taxon>
        <taxon>Crotonoideae</taxon>
        <taxon>Manihoteae</taxon>
        <taxon>Manihot</taxon>
    </lineage>
</organism>
<dbReference type="AlphaFoldDB" id="A0A2C9V326"/>
<gene>
    <name evidence="1" type="ORF">MANES_10G038500</name>
</gene>
<reference evidence="1" key="1">
    <citation type="submission" date="2016-02" db="EMBL/GenBank/DDBJ databases">
        <title>WGS assembly of Manihot esculenta.</title>
        <authorList>
            <person name="Bredeson J.V."/>
            <person name="Prochnik S.E."/>
            <person name="Lyons J.B."/>
            <person name="Schmutz J."/>
            <person name="Grimwood J."/>
            <person name="Vrebalov J."/>
            <person name="Bart R.S."/>
            <person name="Amuge T."/>
            <person name="Ferguson M.E."/>
            <person name="Green R."/>
            <person name="Putnam N."/>
            <person name="Stites J."/>
            <person name="Rounsley S."/>
            <person name="Rokhsar D.S."/>
        </authorList>
    </citation>
    <scope>NUCLEOTIDE SEQUENCE [LARGE SCALE GENOMIC DNA]</scope>
    <source>
        <tissue evidence="1">Leaf</tissue>
    </source>
</reference>
<accession>A0A2C9V326</accession>
<sequence>MIMQDLLCFHYQSTEGSGWLAPTTPKISLKGTKAATTMTSKRL</sequence>
<evidence type="ECO:0000313" key="1">
    <source>
        <dbReference type="EMBL" id="OAY38725.1"/>
    </source>
</evidence>
<proteinExistence type="predicted"/>